<dbReference type="InterPro" id="IPR000515">
    <property type="entry name" value="MetI-like"/>
</dbReference>
<comment type="subcellular location">
    <subcellularLocation>
        <location evidence="1">Cell membrane</location>
        <topology evidence="1">Multi-pass membrane protein</topology>
    </subcellularLocation>
</comment>
<comment type="caution">
    <text evidence="11">The sequence shown here is derived from an EMBL/GenBank/DDBJ whole genome shotgun (WGS) entry which is preliminary data.</text>
</comment>
<keyword evidence="3" id="KW-0813">Transport</keyword>
<feature type="non-terminal residue" evidence="11">
    <location>
        <position position="157"/>
    </location>
</feature>
<organism evidence="11">
    <name type="scientific">mine drainage metagenome</name>
    <dbReference type="NCBI Taxonomy" id="410659"/>
    <lineage>
        <taxon>unclassified sequences</taxon>
        <taxon>metagenomes</taxon>
        <taxon>ecological metagenomes</taxon>
    </lineage>
</organism>
<proteinExistence type="inferred from homology"/>
<keyword evidence="6 9" id="KW-0812">Transmembrane</keyword>
<feature type="transmembrane region" description="Helical" evidence="9">
    <location>
        <begin position="75"/>
        <end position="96"/>
    </location>
</feature>
<reference evidence="11" key="1">
    <citation type="submission" date="2013-08" db="EMBL/GenBank/DDBJ databases">
        <authorList>
            <person name="Mendez C."/>
            <person name="Richter M."/>
            <person name="Ferrer M."/>
            <person name="Sanchez J."/>
        </authorList>
    </citation>
    <scope>NUCLEOTIDE SEQUENCE</scope>
</reference>
<reference evidence="11" key="2">
    <citation type="journal article" date="2014" name="ISME J.">
        <title>Microbial stratification in low pH oxic and suboxic macroscopic growths along an acid mine drainage.</title>
        <authorList>
            <person name="Mendez-Garcia C."/>
            <person name="Mesa V."/>
            <person name="Sprenger R.R."/>
            <person name="Richter M."/>
            <person name="Diez M.S."/>
            <person name="Solano J."/>
            <person name="Bargiela R."/>
            <person name="Golyshina O.V."/>
            <person name="Manteca A."/>
            <person name="Ramos J.L."/>
            <person name="Gallego J.R."/>
            <person name="Llorente I."/>
            <person name="Martins Dos Santos V.A."/>
            <person name="Jensen O.N."/>
            <person name="Pelaez A.I."/>
            <person name="Sanchez J."/>
            <person name="Ferrer M."/>
        </authorList>
    </citation>
    <scope>NUCLEOTIDE SEQUENCE</scope>
</reference>
<dbReference type="InterPro" id="IPR035906">
    <property type="entry name" value="MetI-like_sf"/>
</dbReference>
<dbReference type="GO" id="GO:0055085">
    <property type="term" value="P:transmembrane transport"/>
    <property type="evidence" value="ECO:0007669"/>
    <property type="project" value="InterPro"/>
</dbReference>
<accession>T0ZRT4</accession>
<evidence type="ECO:0000256" key="7">
    <source>
        <dbReference type="ARBA" id="ARBA00022989"/>
    </source>
</evidence>
<dbReference type="PANTHER" id="PTHR32243:SF50">
    <property type="entry name" value="MALTOSE_MALTODEXTRIN TRANSPORT SYSTEM PERMEASE PROTEIN MALG"/>
    <property type="match status" value="1"/>
</dbReference>
<feature type="domain" description="ABC transmembrane type-1" evidence="10">
    <location>
        <begin position="71"/>
        <end position="157"/>
    </location>
</feature>
<dbReference type="PANTHER" id="PTHR32243">
    <property type="entry name" value="MALTOSE TRANSPORT SYSTEM PERMEASE-RELATED"/>
    <property type="match status" value="1"/>
</dbReference>
<evidence type="ECO:0000256" key="6">
    <source>
        <dbReference type="ARBA" id="ARBA00022692"/>
    </source>
</evidence>
<feature type="transmembrane region" description="Helical" evidence="9">
    <location>
        <begin position="12"/>
        <end position="34"/>
    </location>
</feature>
<comment type="similarity">
    <text evidence="2">Belongs to the binding-protein-dependent transport system permease family. MalFG subfamily.</text>
</comment>
<evidence type="ECO:0000313" key="11">
    <source>
        <dbReference type="EMBL" id="EQD47197.1"/>
    </source>
</evidence>
<evidence type="ECO:0000256" key="9">
    <source>
        <dbReference type="SAM" id="Phobius"/>
    </source>
</evidence>
<sequence>MKPLRPGQTALYVAVGLLGVIILYPIYILFLVAFSPAHFTLDALYPPQVPHAFTLQNLTLALHSYSLIDPLLQSLQVAFLVAFIALGLGIPAAYGLSRLPPGLAYGITTLLFIANILPALTIVVPIAAEFISLGLYDTAVGLALLQELVVLPLAVFI</sequence>
<dbReference type="AlphaFoldDB" id="T0ZRT4"/>
<evidence type="ECO:0000256" key="3">
    <source>
        <dbReference type="ARBA" id="ARBA00022448"/>
    </source>
</evidence>
<evidence type="ECO:0000256" key="2">
    <source>
        <dbReference type="ARBA" id="ARBA00009047"/>
    </source>
</evidence>
<evidence type="ECO:0000256" key="5">
    <source>
        <dbReference type="ARBA" id="ARBA00022597"/>
    </source>
</evidence>
<feature type="transmembrane region" description="Helical" evidence="9">
    <location>
        <begin position="103"/>
        <end position="128"/>
    </location>
</feature>
<dbReference type="Gene3D" id="1.10.3720.10">
    <property type="entry name" value="MetI-like"/>
    <property type="match status" value="1"/>
</dbReference>
<dbReference type="EMBL" id="AUZY01008141">
    <property type="protein sequence ID" value="EQD47197.1"/>
    <property type="molecule type" value="Genomic_DNA"/>
</dbReference>
<name>T0ZRT4_9ZZZZ</name>
<evidence type="ECO:0000256" key="8">
    <source>
        <dbReference type="ARBA" id="ARBA00023136"/>
    </source>
</evidence>
<evidence type="ECO:0000259" key="10">
    <source>
        <dbReference type="PROSITE" id="PS50928"/>
    </source>
</evidence>
<evidence type="ECO:0000256" key="4">
    <source>
        <dbReference type="ARBA" id="ARBA00022475"/>
    </source>
</evidence>
<dbReference type="GO" id="GO:0005886">
    <property type="term" value="C:plasma membrane"/>
    <property type="evidence" value="ECO:0007669"/>
    <property type="project" value="UniProtKB-SubCell"/>
</dbReference>
<feature type="transmembrane region" description="Helical" evidence="9">
    <location>
        <begin position="134"/>
        <end position="156"/>
    </location>
</feature>
<dbReference type="SUPFAM" id="SSF161098">
    <property type="entry name" value="MetI-like"/>
    <property type="match status" value="1"/>
</dbReference>
<keyword evidence="4" id="KW-1003">Cell membrane</keyword>
<dbReference type="InterPro" id="IPR050901">
    <property type="entry name" value="BP-dep_ABC_trans_perm"/>
</dbReference>
<gene>
    <name evidence="11" type="ORF">B1B_12430</name>
</gene>
<keyword evidence="5" id="KW-0762">Sugar transport</keyword>
<dbReference type="PROSITE" id="PS50928">
    <property type="entry name" value="ABC_TM1"/>
    <property type="match status" value="1"/>
</dbReference>
<keyword evidence="8 9" id="KW-0472">Membrane</keyword>
<keyword evidence="7 9" id="KW-1133">Transmembrane helix</keyword>
<protein>
    <submittedName>
        <fullName evidence="11">Binding-protein-dependent transport system inner membrane component</fullName>
    </submittedName>
</protein>
<evidence type="ECO:0000256" key="1">
    <source>
        <dbReference type="ARBA" id="ARBA00004651"/>
    </source>
</evidence>